<sequence>MRLKTFAMTALIGALSLPFGALADVTLSTSNHPDPVIDAEVSSFIDSHVTQILEHERASVQALETDAIARILANFKPQAKPTPPLKVEYTKSFLAELPQATGGEALECLTEALYFEARGESVKGQFAVAEVIMNRVSSAKFPNSVCGVIQQGTGKKYQCQFTYTCDGRAEVIHEKSAWNRLSKIARLMLDGAPRRLTEGATHYHTTAVNPRWARIFPRTASIGVHRFYRMPRA</sequence>
<dbReference type="EMBL" id="RKQK01000001">
    <property type="protein sequence ID" value="RPE71060.1"/>
    <property type="molecule type" value="Genomic_DNA"/>
</dbReference>
<dbReference type="InterPro" id="IPR042047">
    <property type="entry name" value="SleB_dom1"/>
</dbReference>
<feature type="domain" description="Cell wall hydrolase SleB" evidence="2">
    <location>
        <begin position="119"/>
        <end position="228"/>
    </location>
</feature>
<dbReference type="Pfam" id="PF07486">
    <property type="entry name" value="Hydrolase_2"/>
    <property type="match status" value="1"/>
</dbReference>
<evidence type="ECO:0000313" key="3">
    <source>
        <dbReference type="EMBL" id="RPE71060.1"/>
    </source>
</evidence>
<evidence type="ECO:0000256" key="1">
    <source>
        <dbReference type="SAM" id="SignalP"/>
    </source>
</evidence>
<proteinExistence type="predicted"/>
<keyword evidence="4" id="KW-1185">Reference proteome</keyword>
<feature type="chain" id="PRO_5018020434" evidence="1">
    <location>
        <begin position="24"/>
        <end position="233"/>
    </location>
</feature>
<name>A0A3N4VB65_9RHOB</name>
<dbReference type="GO" id="GO:0016787">
    <property type="term" value="F:hydrolase activity"/>
    <property type="evidence" value="ECO:0007669"/>
    <property type="project" value="UniProtKB-KW"/>
</dbReference>
<dbReference type="InterPro" id="IPR011105">
    <property type="entry name" value="Cell_wall_hydrolase_SleB"/>
</dbReference>
<organism evidence="3 4">
    <name type="scientific">Pacificibacter maritimus</name>
    <dbReference type="NCBI Taxonomy" id="762213"/>
    <lineage>
        <taxon>Bacteria</taxon>
        <taxon>Pseudomonadati</taxon>
        <taxon>Pseudomonadota</taxon>
        <taxon>Alphaproteobacteria</taxon>
        <taxon>Rhodobacterales</taxon>
        <taxon>Roseobacteraceae</taxon>
        <taxon>Pacificibacter</taxon>
    </lineage>
</organism>
<feature type="signal peptide" evidence="1">
    <location>
        <begin position="1"/>
        <end position="23"/>
    </location>
</feature>
<evidence type="ECO:0000313" key="4">
    <source>
        <dbReference type="Proteomes" id="UP000269689"/>
    </source>
</evidence>
<keyword evidence="1" id="KW-0732">Signal</keyword>
<comment type="caution">
    <text evidence="3">The sequence shown here is derived from an EMBL/GenBank/DDBJ whole genome shotgun (WGS) entry which is preliminary data.</text>
</comment>
<keyword evidence="3" id="KW-0378">Hydrolase</keyword>
<protein>
    <submittedName>
        <fullName evidence="3">Spore germination cell wall hydrolase CwlJ-like protein</fullName>
    </submittedName>
</protein>
<evidence type="ECO:0000259" key="2">
    <source>
        <dbReference type="Pfam" id="PF07486"/>
    </source>
</evidence>
<gene>
    <name evidence="3" type="ORF">EDD53_0173</name>
</gene>
<reference evidence="3 4" key="1">
    <citation type="submission" date="2018-11" db="EMBL/GenBank/DDBJ databases">
        <title>Genomic Encyclopedia of Type Strains, Phase IV (KMG-IV): sequencing the most valuable type-strain genomes for metagenomic binning, comparative biology and taxonomic classification.</title>
        <authorList>
            <person name="Goeker M."/>
        </authorList>
    </citation>
    <scope>NUCLEOTIDE SEQUENCE [LARGE SCALE GENOMIC DNA]</scope>
    <source>
        <strain evidence="3 4">DSM 104731</strain>
    </source>
</reference>
<dbReference type="Proteomes" id="UP000269689">
    <property type="component" value="Unassembled WGS sequence"/>
</dbReference>
<accession>A0A3N4VB65</accession>
<dbReference type="AlphaFoldDB" id="A0A3N4VB65"/>
<dbReference type="Gene3D" id="1.10.10.2520">
    <property type="entry name" value="Cell wall hydrolase SleB, domain 1"/>
    <property type="match status" value="1"/>
</dbReference>